<dbReference type="SUPFAM" id="SSF54236">
    <property type="entry name" value="Ubiquitin-like"/>
    <property type="match status" value="1"/>
</dbReference>
<protein>
    <recommendedName>
        <fullName evidence="1">Ubiquitin-like domain-containing protein</fullName>
    </recommendedName>
</protein>
<dbReference type="AlphaFoldDB" id="W4G0P2"/>
<name>W4G0P2_APHAT</name>
<accession>W4G0P2</accession>
<organism evidence="2">
    <name type="scientific">Aphanomyces astaci</name>
    <name type="common">Crayfish plague agent</name>
    <dbReference type="NCBI Taxonomy" id="112090"/>
    <lineage>
        <taxon>Eukaryota</taxon>
        <taxon>Sar</taxon>
        <taxon>Stramenopiles</taxon>
        <taxon>Oomycota</taxon>
        <taxon>Saprolegniomycetes</taxon>
        <taxon>Saprolegniales</taxon>
        <taxon>Verrucalvaceae</taxon>
        <taxon>Aphanomyces</taxon>
    </lineage>
</organism>
<dbReference type="OrthoDB" id="428577at2759"/>
<reference evidence="2" key="1">
    <citation type="submission" date="2013-12" db="EMBL/GenBank/DDBJ databases">
        <title>The Genome Sequence of Aphanomyces astaci APO3.</title>
        <authorList>
            <consortium name="The Broad Institute Genomics Platform"/>
            <person name="Russ C."/>
            <person name="Tyler B."/>
            <person name="van West P."/>
            <person name="Dieguez-Uribeondo J."/>
            <person name="Young S.K."/>
            <person name="Zeng Q."/>
            <person name="Gargeya S."/>
            <person name="Fitzgerald M."/>
            <person name="Abouelleil A."/>
            <person name="Alvarado L."/>
            <person name="Chapman S.B."/>
            <person name="Gainer-Dewar J."/>
            <person name="Goldberg J."/>
            <person name="Griggs A."/>
            <person name="Gujja S."/>
            <person name="Hansen M."/>
            <person name="Howarth C."/>
            <person name="Imamovic A."/>
            <person name="Ireland A."/>
            <person name="Larimer J."/>
            <person name="McCowan C."/>
            <person name="Murphy C."/>
            <person name="Pearson M."/>
            <person name="Poon T.W."/>
            <person name="Priest M."/>
            <person name="Roberts A."/>
            <person name="Saif S."/>
            <person name="Shea T."/>
            <person name="Sykes S."/>
            <person name="Wortman J."/>
            <person name="Nusbaum C."/>
            <person name="Birren B."/>
        </authorList>
    </citation>
    <scope>NUCLEOTIDE SEQUENCE [LARGE SCALE GENOMIC DNA]</scope>
    <source>
        <strain evidence="2">APO3</strain>
    </source>
</reference>
<dbReference type="STRING" id="112090.W4G0P2"/>
<dbReference type="Gene3D" id="3.10.20.90">
    <property type="entry name" value="Phosphatidylinositol 3-kinase Catalytic Subunit, Chain A, domain 1"/>
    <property type="match status" value="1"/>
</dbReference>
<proteinExistence type="predicted"/>
<dbReference type="VEuPathDB" id="FungiDB:H257_12346"/>
<dbReference type="EMBL" id="KI913153">
    <property type="protein sequence ID" value="ETV72584.1"/>
    <property type="molecule type" value="Genomic_DNA"/>
</dbReference>
<dbReference type="PANTHER" id="PTHR10666">
    <property type="entry name" value="UBIQUITIN"/>
    <property type="match status" value="1"/>
</dbReference>
<evidence type="ECO:0000313" key="2">
    <source>
        <dbReference type="EMBL" id="ETV72584.1"/>
    </source>
</evidence>
<dbReference type="RefSeq" id="XP_009837812.1">
    <property type="nucleotide sequence ID" value="XM_009839510.1"/>
</dbReference>
<dbReference type="InterPro" id="IPR029071">
    <property type="entry name" value="Ubiquitin-like_domsf"/>
</dbReference>
<evidence type="ECO:0000259" key="1">
    <source>
        <dbReference type="PROSITE" id="PS50053"/>
    </source>
</evidence>
<gene>
    <name evidence="2" type="ORF">H257_12346</name>
</gene>
<dbReference type="Pfam" id="PF00240">
    <property type="entry name" value="ubiquitin"/>
    <property type="match status" value="1"/>
</dbReference>
<sequence length="191" mass="21231">MQVVWLDPTTNEAKGVLLVTPAEVAETATVDSLKKLLANKLLLENDVSQRTLRLHGQHLDTYLPCFQSNIPRFGFSYKLASTVQGNAPSSSIFVSMLGSDVITVPITTLMAVSEVCSEIEHQTGIPPHEHRLMFGGVPFQHDQHLCDYGIRRDSMLHFSLRVKGGLWFVAKVLVAFARSYGGPKWGYVYID</sequence>
<dbReference type="GeneID" id="20814342"/>
<dbReference type="InterPro" id="IPR050158">
    <property type="entry name" value="Ubiquitin_ubiquitin-like"/>
</dbReference>
<feature type="domain" description="Ubiquitin-like" evidence="1">
    <location>
        <begin position="90"/>
        <end position="165"/>
    </location>
</feature>
<dbReference type="InterPro" id="IPR019956">
    <property type="entry name" value="Ubiquitin_dom"/>
</dbReference>
<dbReference type="SMART" id="SM00213">
    <property type="entry name" value="UBQ"/>
    <property type="match status" value="1"/>
</dbReference>
<dbReference type="InterPro" id="IPR000626">
    <property type="entry name" value="Ubiquitin-like_dom"/>
</dbReference>
<dbReference type="PRINTS" id="PR00348">
    <property type="entry name" value="UBIQUITIN"/>
</dbReference>
<dbReference type="PROSITE" id="PS50053">
    <property type="entry name" value="UBIQUITIN_2"/>
    <property type="match status" value="1"/>
</dbReference>